<feature type="transmembrane region" description="Helical" evidence="1">
    <location>
        <begin position="40"/>
        <end position="58"/>
    </location>
</feature>
<evidence type="ECO:0000313" key="3">
    <source>
        <dbReference type="Proteomes" id="UP000282084"/>
    </source>
</evidence>
<keyword evidence="1" id="KW-0812">Transmembrane</keyword>
<evidence type="ECO:0000256" key="1">
    <source>
        <dbReference type="SAM" id="Phobius"/>
    </source>
</evidence>
<evidence type="ECO:0000313" key="2">
    <source>
        <dbReference type="EMBL" id="RKT52533.1"/>
    </source>
</evidence>
<accession>A0A495VVL4</accession>
<keyword evidence="1" id="KW-1133">Transmembrane helix</keyword>
<proteinExistence type="predicted"/>
<organism evidence="2 3">
    <name type="scientific">Saccharothrix australiensis</name>
    <dbReference type="NCBI Taxonomy" id="2072"/>
    <lineage>
        <taxon>Bacteria</taxon>
        <taxon>Bacillati</taxon>
        <taxon>Actinomycetota</taxon>
        <taxon>Actinomycetes</taxon>
        <taxon>Pseudonocardiales</taxon>
        <taxon>Pseudonocardiaceae</taxon>
        <taxon>Saccharothrix</taxon>
    </lineage>
</organism>
<gene>
    <name evidence="2" type="ORF">C8E97_1050</name>
</gene>
<feature type="transmembrane region" description="Helical" evidence="1">
    <location>
        <begin position="12"/>
        <end position="34"/>
    </location>
</feature>
<dbReference type="AlphaFoldDB" id="A0A495VVL4"/>
<name>A0A495VVL4_9PSEU</name>
<comment type="caution">
    <text evidence="2">The sequence shown here is derived from an EMBL/GenBank/DDBJ whole genome shotgun (WGS) entry which is preliminary data.</text>
</comment>
<sequence length="162" mass="17136">MKAAPDDHLKPLLGVGGTVAAGVLAGVATGFTAYRAGAPVHWAALIALPVLALAVLVARLPRATDVLWSPPLRHFSSATSPQASALAGRLAEAAVDQDRFTTRVQPRLRRLAEARLRQRHGVPDADDPRAAALLGPELHRLVTDPAAPLPDPRKLTELLENL</sequence>
<dbReference type="EMBL" id="RBXO01000001">
    <property type="protein sequence ID" value="RKT52533.1"/>
    <property type="molecule type" value="Genomic_DNA"/>
</dbReference>
<keyword evidence="1" id="KW-0472">Membrane</keyword>
<keyword evidence="3" id="KW-1185">Reference proteome</keyword>
<dbReference type="RefSeq" id="WP_246018684.1">
    <property type="nucleotide sequence ID" value="NZ_RBXO01000001.1"/>
</dbReference>
<dbReference type="Proteomes" id="UP000282084">
    <property type="component" value="Unassembled WGS sequence"/>
</dbReference>
<reference evidence="2 3" key="1">
    <citation type="submission" date="2018-10" db="EMBL/GenBank/DDBJ databases">
        <title>Sequencing the genomes of 1000 actinobacteria strains.</title>
        <authorList>
            <person name="Klenk H.-P."/>
        </authorList>
    </citation>
    <scope>NUCLEOTIDE SEQUENCE [LARGE SCALE GENOMIC DNA]</scope>
    <source>
        <strain evidence="2 3">DSM 43800</strain>
    </source>
</reference>
<protein>
    <submittedName>
        <fullName evidence="2">Uncharacterized protein</fullName>
    </submittedName>
</protein>